<dbReference type="AlphaFoldDB" id="A0A645A040"/>
<feature type="domain" description="Electron transfer flavoprotein alpha/beta-subunit N-terminal" evidence="2">
    <location>
        <begin position="69"/>
        <end position="257"/>
    </location>
</feature>
<dbReference type="GO" id="GO:0016491">
    <property type="term" value="F:oxidoreductase activity"/>
    <property type="evidence" value="ECO:0007669"/>
    <property type="project" value="UniProtKB-KW"/>
</dbReference>
<dbReference type="InterPro" id="IPR014731">
    <property type="entry name" value="ETF_asu_C"/>
</dbReference>
<dbReference type="GO" id="GO:0033539">
    <property type="term" value="P:fatty acid beta-oxidation using acyl-CoA dehydrogenase"/>
    <property type="evidence" value="ECO:0007669"/>
    <property type="project" value="TreeGrafter"/>
</dbReference>
<dbReference type="PANTHER" id="PTHR43153:SF1">
    <property type="entry name" value="ELECTRON TRANSFER FLAVOPROTEIN SUBUNIT ALPHA, MITOCHONDRIAL"/>
    <property type="match status" value="1"/>
</dbReference>
<dbReference type="Pfam" id="PF00766">
    <property type="entry name" value="ETF_alpha"/>
    <property type="match status" value="1"/>
</dbReference>
<sequence>MASIGVVRITPKRPEHNMKMCPFQAIEIDEKGYYYINENCRVCKMCLKFAPEYFFWQESNPSVERKGSIAVFLEWQNGAFHSVGYELIGKALSLAESLHDEVVAVVIGSQLNLLHSEIRNLPVQKVYIYDHADYSEYRIEPYKNALLDFVQNCKPNVLLIGATPLGRSLAPRVATACRTGLTADCTELQMKEDRKLIQIRPAFGGNIMAQIKTHKGTPQMATVRPHVMKALCTEVKGNPKLVYRCIDESSRASGIKMVQSRLKPIASDISQAETIIAIGRGVKSKEDCKVIFDLAEKLSAVVAYSRPLVEAGWGEPRFQIGLSGKSIQPKLLITLGISGSVQFSAGISGAEYIIAVNSDLNAPIFNQAHLGIVGDLYEIVPLLTECLTMKLGRYDHEEI</sequence>
<organism evidence="3">
    <name type="scientific">bioreactor metagenome</name>
    <dbReference type="NCBI Taxonomy" id="1076179"/>
    <lineage>
        <taxon>unclassified sequences</taxon>
        <taxon>metagenomes</taxon>
        <taxon>ecological metagenomes</taxon>
    </lineage>
</organism>
<gene>
    <name evidence="3" type="primary">carE_38</name>
    <name evidence="3" type="ORF">SDC9_92774</name>
</gene>
<keyword evidence="3" id="KW-0560">Oxidoreductase</keyword>
<dbReference type="SUPFAM" id="SSF54862">
    <property type="entry name" value="4Fe-4S ferredoxins"/>
    <property type="match status" value="1"/>
</dbReference>
<dbReference type="PANTHER" id="PTHR43153">
    <property type="entry name" value="ELECTRON TRANSFER FLAVOPROTEIN ALPHA"/>
    <property type="match status" value="1"/>
</dbReference>
<name>A0A645A040_9ZZZZ</name>
<dbReference type="GO" id="GO:0009055">
    <property type="term" value="F:electron transfer activity"/>
    <property type="evidence" value="ECO:0007669"/>
    <property type="project" value="InterPro"/>
</dbReference>
<dbReference type="Pfam" id="PF01012">
    <property type="entry name" value="ETF"/>
    <property type="match status" value="1"/>
</dbReference>
<dbReference type="Gene3D" id="3.40.50.620">
    <property type="entry name" value="HUPs"/>
    <property type="match status" value="1"/>
</dbReference>
<dbReference type="GO" id="GO:0050660">
    <property type="term" value="F:flavin adenine dinucleotide binding"/>
    <property type="evidence" value="ECO:0007669"/>
    <property type="project" value="InterPro"/>
</dbReference>
<accession>A0A645A040</accession>
<comment type="similarity">
    <text evidence="1">Belongs to the ETF alpha-subunit/FixB family.</text>
</comment>
<dbReference type="InterPro" id="IPR033947">
    <property type="entry name" value="ETF_alpha_N"/>
</dbReference>
<dbReference type="Gene3D" id="3.40.50.1220">
    <property type="entry name" value="TPP-binding domain"/>
    <property type="match status" value="1"/>
</dbReference>
<evidence type="ECO:0000313" key="3">
    <source>
        <dbReference type="EMBL" id="MPM46078.1"/>
    </source>
</evidence>
<evidence type="ECO:0000256" key="1">
    <source>
        <dbReference type="ARBA" id="ARBA00005817"/>
    </source>
</evidence>
<dbReference type="InterPro" id="IPR014729">
    <property type="entry name" value="Rossmann-like_a/b/a_fold"/>
</dbReference>
<protein>
    <submittedName>
        <fullName evidence="3">Caffeyl-CoA reductase-Etf complex subunit CarE</fullName>
        <ecNumber evidence="3">1.3.1.108</ecNumber>
    </submittedName>
</protein>
<dbReference type="EC" id="1.3.1.108" evidence="3"/>
<dbReference type="CDD" id="cd01715">
    <property type="entry name" value="ETF_alpha"/>
    <property type="match status" value="1"/>
</dbReference>
<dbReference type="SMART" id="SM00893">
    <property type="entry name" value="ETF"/>
    <property type="match status" value="1"/>
</dbReference>
<comment type="caution">
    <text evidence="3">The sequence shown here is derived from an EMBL/GenBank/DDBJ whole genome shotgun (WGS) entry which is preliminary data.</text>
</comment>
<dbReference type="InterPro" id="IPR029035">
    <property type="entry name" value="DHS-like_NAD/FAD-binding_dom"/>
</dbReference>
<dbReference type="PIRSF" id="PIRSF000089">
    <property type="entry name" value="Electra_flavoP_a"/>
    <property type="match status" value="1"/>
</dbReference>
<reference evidence="3" key="1">
    <citation type="submission" date="2019-08" db="EMBL/GenBank/DDBJ databases">
        <authorList>
            <person name="Kucharzyk K."/>
            <person name="Murdoch R.W."/>
            <person name="Higgins S."/>
            <person name="Loffler F."/>
        </authorList>
    </citation>
    <scope>NUCLEOTIDE SEQUENCE</scope>
</reference>
<dbReference type="InterPro" id="IPR001308">
    <property type="entry name" value="ETF_a/FixB"/>
</dbReference>
<evidence type="ECO:0000259" key="2">
    <source>
        <dbReference type="SMART" id="SM00893"/>
    </source>
</evidence>
<dbReference type="SUPFAM" id="SSF52467">
    <property type="entry name" value="DHS-like NAD/FAD-binding domain"/>
    <property type="match status" value="1"/>
</dbReference>
<proteinExistence type="inferred from homology"/>
<dbReference type="EMBL" id="VSSQ01011132">
    <property type="protein sequence ID" value="MPM46078.1"/>
    <property type="molecule type" value="Genomic_DNA"/>
</dbReference>
<dbReference type="SUPFAM" id="SSF52402">
    <property type="entry name" value="Adenine nucleotide alpha hydrolases-like"/>
    <property type="match status" value="1"/>
</dbReference>
<dbReference type="InterPro" id="IPR014730">
    <property type="entry name" value="ETF_a/b_N"/>
</dbReference>